<sequence>MIEHPAAVVLSVDEGVQGLIFDCDGTLVDTLPLHYAAWQETFGALDLSCPLDFLVRHNGKPTDVIVALYNAEFGCSLDVERFTADKERRTHALLDRAKPLEPVATLARRYAGRLPMAVVSGSNRPNVERALRAAGLSDLFTVVLTADDGFPPKPDPALFLEAARRLGINASLCQVFEDADSGLEAARLAGMSATDVRRFGGGYLRRKLES</sequence>
<organism evidence="1 2">
    <name type="scientific">Candidatus Competibacter denitrificans Run_A_D11</name>
    <dbReference type="NCBI Taxonomy" id="1400863"/>
    <lineage>
        <taxon>Bacteria</taxon>
        <taxon>Pseudomonadati</taxon>
        <taxon>Pseudomonadota</taxon>
        <taxon>Gammaproteobacteria</taxon>
        <taxon>Candidatus Competibacteraceae</taxon>
        <taxon>Candidatus Competibacter</taxon>
    </lineage>
</organism>
<dbReference type="PANTHER" id="PTHR43481:SF4">
    <property type="entry name" value="GLYCEROL-1-PHOSPHATE PHOSPHOHYDROLASE 1-RELATED"/>
    <property type="match status" value="1"/>
</dbReference>
<dbReference type="SFLD" id="SFLDS00003">
    <property type="entry name" value="Haloacid_Dehalogenase"/>
    <property type="match status" value="1"/>
</dbReference>
<dbReference type="EMBL" id="CBTJ020000071">
    <property type="protein sequence ID" value="CDI03703.1"/>
    <property type="molecule type" value="Genomic_DNA"/>
</dbReference>
<dbReference type="PANTHER" id="PTHR43481">
    <property type="entry name" value="FRUCTOSE-1-PHOSPHATE PHOSPHATASE"/>
    <property type="match status" value="1"/>
</dbReference>
<reference evidence="1" key="2">
    <citation type="submission" date="2014-03" db="EMBL/GenBank/DDBJ databases">
        <title>Candidatus Competibacter-lineage genomes retrieved from metagenomes reveal functional metabolic diversity.</title>
        <authorList>
            <person name="McIlroy S.J."/>
            <person name="Albertsen M."/>
            <person name="Andresen E.K."/>
            <person name="Saunders A.M."/>
            <person name="Kristiansen R."/>
            <person name="Stokholm-Bjerregaard M."/>
            <person name="Nielsen K.L."/>
            <person name="Nielsen P.H."/>
        </authorList>
    </citation>
    <scope>NUCLEOTIDE SEQUENCE</scope>
    <source>
        <strain evidence="1">Run_A_D11</strain>
    </source>
</reference>
<dbReference type="InterPro" id="IPR006439">
    <property type="entry name" value="HAD-SF_hydro_IA"/>
</dbReference>
<dbReference type="Gene3D" id="1.10.150.240">
    <property type="entry name" value="Putative phosphatase, domain 2"/>
    <property type="match status" value="1"/>
</dbReference>
<reference evidence="1" key="1">
    <citation type="submission" date="2013-07" db="EMBL/GenBank/DDBJ databases">
        <authorList>
            <person name="McIlroy S."/>
        </authorList>
    </citation>
    <scope>NUCLEOTIDE SEQUENCE [LARGE SCALE GENOMIC DNA]</scope>
    <source>
        <strain evidence="1">Run_A_D11</strain>
    </source>
</reference>
<accession>W6MDZ1</accession>
<dbReference type="Gene3D" id="3.40.50.1000">
    <property type="entry name" value="HAD superfamily/HAD-like"/>
    <property type="match status" value="1"/>
</dbReference>
<dbReference type="SFLD" id="SFLDG01129">
    <property type="entry name" value="C1.5:_HAD__Beta-PGM__Phosphata"/>
    <property type="match status" value="1"/>
</dbReference>
<protein>
    <submittedName>
        <fullName evidence="1">Hydrolase</fullName>
    </submittedName>
</protein>
<evidence type="ECO:0000313" key="1">
    <source>
        <dbReference type="EMBL" id="CDI03703.1"/>
    </source>
</evidence>
<keyword evidence="2" id="KW-1185">Reference proteome</keyword>
<dbReference type="InterPro" id="IPR041492">
    <property type="entry name" value="HAD_2"/>
</dbReference>
<dbReference type="Proteomes" id="UP000035760">
    <property type="component" value="Unassembled WGS sequence"/>
</dbReference>
<dbReference type="GO" id="GO:0050308">
    <property type="term" value="F:sugar-phosphatase activity"/>
    <property type="evidence" value="ECO:0007669"/>
    <property type="project" value="TreeGrafter"/>
</dbReference>
<dbReference type="InterPro" id="IPR023214">
    <property type="entry name" value="HAD_sf"/>
</dbReference>
<dbReference type="InterPro" id="IPR036412">
    <property type="entry name" value="HAD-like_sf"/>
</dbReference>
<evidence type="ECO:0000313" key="2">
    <source>
        <dbReference type="Proteomes" id="UP000035760"/>
    </source>
</evidence>
<dbReference type="AlphaFoldDB" id="W6MDZ1"/>
<comment type="caution">
    <text evidence="1">The sequence shown here is derived from an EMBL/GenBank/DDBJ whole genome shotgun (WGS) entry which is preliminary data.</text>
</comment>
<dbReference type="CDD" id="cd07505">
    <property type="entry name" value="HAD_BPGM-like"/>
    <property type="match status" value="1"/>
</dbReference>
<dbReference type="STRING" id="1400863.BN873_610100"/>
<dbReference type="Pfam" id="PF13419">
    <property type="entry name" value="HAD_2"/>
    <property type="match status" value="1"/>
</dbReference>
<gene>
    <name evidence="1" type="ORF">BN873_610100</name>
</gene>
<dbReference type="SUPFAM" id="SSF56784">
    <property type="entry name" value="HAD-like"/>
    <property type="match status" value="1"/>
</dbReference>
<proteinExistence type="predicted"/>
<dbReference type="InterPro" id="IPR051806">
    <property type="entry name" value="HAD-like_SPP"/>
</dbReference>
<dbReference type="OrthoDB" id="9800058at2"/>
<dbReference type="NCBIfam" id="TIGR01509">
    <property type="entry name" value="HAD-SF-IA-v3"/>
    <property type="match status" value="1"/>
</dbReference>
<dbReference type="InterPro" id="IPR023198">
    <property type="entry name" value="PGP-like_dom2"/>
</dbReference>
<keyword evidence="1" id="KW-0378">Hydrolase</keyword>
<dbReference type="RefSeq" id="WP_048674637.1">
    <property type="nucleotide sequence ID" value="NZ_CBTJ020000071.1"/>
</dbReference>
<name>W6MDZ1_9GAMM</name>